<dbReference type="GO" id="GO:0050105">
    <property type="term" value="F:L-gulonolactone oxidase activity"/>
    <property type="evidence" value="ECO:0007669"/>
    <property type="project" value="UniProtKB-EC"/>
</dbReference>
<feature type="non-terminal residue" evidence="13">
    <location>
        <position position="1"/>
    </location>
</feature>
<keyword evidence="6" id="KW-0060">Ascorbate biosynthesis</keyword>
<keyword evidence="8" id="KW-0274">FAD</keyword>
<dbReference type="PROSITE" id="PS51387">
    <property type="entry name" value="FAD_PCMH"/>
    <property type="match status" value="1"/>
</dbReference>
<dbReference type="SUPFAM" id="SSF56176">
    <property type="entry name" value="FAD-binding/transporter-associated domain-like"/>
    <property type="match status" value="1"/>
</dbReference>
<dbReference type="EC" id="1.1.3.8" evidence="4"/>
<comment type="catalytic activity">
    <reaction evidence="10">
        <text>L-gulono-1,4-lactone + O2 = L-ascorbate + H2O2 + H(+)</text>
        <dbReference type="Rhea" id="RHEA:32363"/>
        <dbReference type="ChEBI" id="CHEBI:15378"/>
        <dbReference type="ChEBI" id="CHEBI:15379"/>
        <dbReference type="ChEBI" id="CHEBI:16240"/>
        <dbReference type="ChEBI" id="CHEBI:17587"/>
        <dbReference type="ChEBI" id="CHEBI:38290"/>
        <dbReference type="EC" id="1.1.3.8"/>
    </reaction>
</comment>
<name>A0A371G1F7_MUCPR</name>
<evidence type="ECO:0000256" key="8">
    <source>
        <dbReference type="ARBA" id="ARBA00022827"/>
    </source>
</evidence>
<dbReference type="NCBIfam" id="TIGR01677">
    <property type="entry name" value="pln_FAD_oxido"/>
    <property type="match status" value="1"/>
</dbReference>
<dbReference type="InterPro" id="IPR050432">
    <property type="entry name" value="FAD-linked_Oxidoreductases_BP"/>
</dbReference>
<dbReference type="Gene3D" id="3.30.465.10">
    <property type="match status" value="1"/>
</dbReference>
<dbReference type="PANTHER" id="PTHR13878:SF125">
    <property type="entry name" value="L-GULONOLACTONE OXIDASE 3"/>
    <property type="match status" value="1"/>
</dbReference>
<keyword evidence="14" id="KW-1185">Reference proteome</keyword>
<protein>
    <recommendedName>
        <fullName evidence="4">L-gulonolactone oxidase</fullName>
        <ecNumber evidence="4">1.1.3.8</ecNumber>
    </recommendedName>
</protein>
<dbReference type="InterPro" id="IPR016169">
    <property type="entry name" value="FAD-bd_PCMH_sub2"/>
</dbReference>
<evidence type="ECO:0000256" key="7">
    <source>
        <dbReference type="ARBA" id="ARBA00022729"/>
    </source>
</evidence>
<organism evidence="13 14">
    <name type="scientific">Mucuna pruriens</name>
    <name type="common">Velvet bean</name>
    <name type="synonym">Dolichos pruriens</name>
    <dbReference type="NCBI Taxonomy" id="157652"/>
    <lineage>
        <taxon>Eukaryota</taxon>
        <taxon>Viridiplantae</taxon>
        <taxon>Streptophyta</taxon>
        <taxon>Embryophyta</taxon>
        <taxon>Tracheophyta</taxon>
        <taxon>Spermatophyta</taxon>
        <taxon>Magnoliopsida</taxon>
        <taxon>eudicotyledons</taxon>
        <taxon>Gunneridae</taxon>
        <taxon>Pentapetalae</taxon>
        <taxon>rosids</taxon>
        <taxon>fabids</taxon>
        <taxon>Fabales</taxon>
        <taxon>Fabaceae</taxon>
        <taxon>Papilionoideae</taxon>
        <taxon>50 kb inversion clade</taxon>
        <taxon>NPAAA clade</taxon>
        <taxon>indigoferoid/millettioid clade</taxon>
        <taxon>Phaseoleae</taxon>
        <taxon>Mucuna</taxon>
    </lineage>
</organism>
<dbReference type="InterPro" id="IPR010030">
    <property type="entry name" value="GULO_Plant"/>
</dbReference>
<evidence type="ECO:0000256" key="6">
    <source>
        <dbReference type="ARBA" id="ARBA00022644"/>
    </source>
</evidence>
<dbReference type="InterPro" id="IPR007173">
    <property type="entry name" value="ALO_C"/>
</dbReference>
<evidence type="ECO:0000256" key="1">
    <source>
        <dbReference type="ARBA" id="ARBA00001974"/>
    </source>
</evidence>
<evidence type="ECO:0000313" key="13">
    <source>
        <dbReference type="EMBL" id="RDX84395.1"/>
    </source>
</evidence>
<dbReference type="Pfam" id="PF01565">
    <property type="entry name" value="FAD_binding_4"/>
    <property type="match status" value="1"/>
</dbReference>
<evidence type="ECO:0000256" key="4">
    <source>
        <dbReference type="ARBA" id="ARBA00013121"/>
    </source>
</evidence>
<dbReference type="InterPro" id="IPR006094">
    <property type="entry name" value="Oxid_FAD_bind_N"/>
</dbReference>
<dbReference type="STRING" id="157652.A0A371G1F7"/>
<reference evidence="13" key="1">
    <citation type="submission" date="2018-05" db="EMBL/GenBank/DDBJ databases">
        <title>Draft genome of Mucuna pruriens seed.</title>
        <authorList>
            <person name="Nnadi N.E."/>
            <person name="Vos R."/>
            <person name="Hasami M.H."/>
            <person name="Devisetty U.K."/>
            <person name="Aguiy J.C."/>
        </authorList>
    </citation>
    <scope>NUCLEOTIDE SEQUENCE [LARGE SCALE GENOMIC DNA]</scope>
    <source>
        <strain evidence="13">JCA_2017</strain>
    </source>
</reference>
<evidence type="ECO:0000256" key="11">
    <source>
        <dbReference type="SAM" id="MobiDB-lite"/>
    </source>
</evidence>
<evidence type="ECO:0000256" key="9">
    <source>
        <dbReference type="ARBA" id="ARBA00023002"/>
    </source>
</evidence>
<keyword evidence="7" id="KW-0732">Signal</keyword>
<comment type="cofactor">
    <cofactor evidence="1">
        <name>FAD</name>
        <dbReference type="ChEBI" id="CHEBI:57692"/>
    </cofactor>
</comment>
<feature type="region of interest" description="Disordered" evidence="11">
    <location>
        <begin position="1"/>
        <end position="22"/>
    </location>
</feature>
<proteinExistence type="inferred from homology"/>
<dbReference type="UniPathway" id="UPA00132"/>
<dbReference type="Pfam" id="PF22906">
    <property type="entry name" value="GULLO2-like_3rd"/>
    <property type="match status" value="1"/>
</dbReference>
<dbReference type="Pfam" id="PF04030">
    <property type="entry name" value="ALO"/>
    <property type="match status" value="1"/>
</dbReference>
<dbReference type="PANTHER" id="PTHR13878">
    <property type="entry name" value="GULONOLACTONE OXIDASE"/>
    <property type="match status" value="1"/>
</dbReference>
<dbReference type="FunFam" id="3.30.465.10:FF:000033">
    <property type="entry name" value="L-gulonolactone oxidase 5"/>
    <property type="match status" value="1"/>
</dbReference>
<dbReference type="EMBL" id="QJKJ01007059">
    <property type="protein sequence ID" value="RDX84395.1"/>
    <property type="molecule type" value="Genomic_DNA"/>
</dbReference>
<accession>A0A371G1F7</accession>
<dbReference type="InterPro" id="IPR055154">
    <property type="entry name" value="GULLO2-like_C"/>
</dbReference>
<dbReference type="AlphaFoldDB" id="A0A371G1F7"/>
<dbReference type="GO" id="GO:0003885">
    <property type="term" value="F:D-arabinono-1,4-lactone oxidase activity"/>
    <property type="evidence" value="ECO:0007669"/>
    <property type="project" value="InterPro"/>
</dbReference>
<sequence>MMGPNKPNKRKTYSKSSTSPLPYQEQHHHHVLMDGGYWLCWFLGVIHAVQFTCLIKTVHGKIPQSPVECSSSGCTLRNSYGAWGDRKDCSALNVTYPTTEEQLRLAVSYAVRNNLKAKVVTRFSHTIPKLACPQGNNATLLISTEKYDSGIQIDAANMAVTADAGVGLRQLIDAVEGSGFSLVAAPYWEGVTVAGLISTGAHGSSWWGKGGAVHDHLLGISIVVPASKSEGYAKILRFEAQDPLLNAAKLSLGVLGAISKVKLSLEYRFKRSITYNFTEDNNIEDVYVDHAKQYEFADITWYPSRHTAVYRYDSRIPLNASGDGVNDFIGFQANSILISESVRAAEKLLESTRNAIGKCLTADTTLGFKKLVGNGLKNNGQIFTGYPVVGYQGKMQTSGSCLYSTNFGTACAWDPRINGLFFYESTAIFPASRFGDFIRDVRKLRDLKPENFCGIDNYNGLLIRFIKASSAYLGQPEDSVVIDFNYYRANNPSNPRLNQDVWEEVEQLAFFKYGAKPHWAKNRNIAFLGVQQKYPKFNMFIGAKQKLDPQNVFSSKWSDDILYGKESEKFDGCALEGLCICSEDRHCSPQNGYYCRHGLIYKEARVCRYLPSSIA</sequence>
<dbReference type="InterPro" id="IPR036318">
    <property type="entry name" value="FAD-bd_PCMH-like_sf"/>
</dbReference>
<comment type="pathway">
    <text evidence="2">Cofactor biosynthesis; L-ascorbate biosynthesis.</text>
</comment>
<evidence type="ECO:0000259" key="12">
    <source>
        <dbReference type="PROSITE" id="PS51387"/>
    </source>
</evidence>
<dbReference type="GO" id="GO:0019853">
    <property type="term" value="P:L-ascorbic acid biosynthetic process"/>
    <property type="evidence" value="ECO:0007669"/>
    <property type="project" value="UniProtKB-UniPathway"/>
</dbReference>
<keyword evidence="5" id="KW-0285">Flavoprotein</keyword>
<evidence type="ECO:0000256" key="5">
    <source>
        <dbReference type="ARBA" id="ARBA00022630"/>
    </source>
</evidence>
<evidence type="ECO:0000313" key="14">
    <source>
        <dbReference type="Proteomes" id="UP000257109"/>
    </source>
</evidence>
<dbReference type="InterPro" id="IPR016166">
    <property type="entry name" value="FAD-bd_PCMH"/>
</dbReference>
<dbReference type="OrthoDB" id="610608at2759"/>
<comment type="caution">
    <text evidence="13">The sequence shown here is derived from an EMBL/GenBank/DDBJ whole genome shotgun (WGS) entry which is preliminary data.</text>
</comment>
<feature type="domain" description="FAD-binding PCMH-type" evidence="12">
    <location>
        <begin position="87"/>
        <end position="268"/>
    </location>
</feature>
<evidence type="ECO:0000256" key="3">
    <source>
        <dbReference type="ARBA" id="ARBA00005466"/>
    </source>
</evidence>
<dbReference type="Proteomes" id="UP000257109">
    <property type="component" value="Unassembled WGS sequence"/>
</dbReference>
<dbReference type="Gene3D" id="3.30.70.2520">
    <property type="match status" value="1"/>
</dbReference>
<comment type="similarity">
    <text evidence="3">Belongs to the oxygen-dependent FAD-linked oxidoreductase family.</text>
</comment>
<dbReference type="GO" id="GO:0071949">
    <property type="term" value="F:FAD binding"/>
    <property type="evidence" value="ECO:0007669"/>
    <property type="project" value="InterPro"/>
</dbReference>
<keyword evidence="9" id="KW-0560">Oxidoreductase</keyword>
<evidence type="ECO:0000256" key="2">
    <source>
        <dbReference type="ARBA" id="ARBA00005147"/>
    </source>
</evidence>
<dbReference type="GO" id="GO:0016020">
    <property type="term" value="C:membrane"/>
    <property type="evidence" value="ECO:0007669"/>
    <property type="project" value="InterPro"/>
</dbReference>
<evidence type="ECO:0000256" key="10">
    <source>
        <dbReference type="ARBA" id="ARBA00048083"/>
    </source>
</evidence>
<gene>
    <name evidence="13" type="primary">GULLO3</name>
    <name evidence="13" type="ORF">CR513_34551</name>
</gene>